<dbReference type="Proteomes" id="UP000317243">
    <property type="component" value="Unassembled WGS sequence"/>
</dbReference>
<dbReference type="RefSeq" id="WP_146506716.1">
    <property type="nucleotide sequence ID" value="NZ_SIHI01000001.1"/>
</dbReference>
<name>A0A5C5X3U2_9PLAN</name>
<comment type="caution">
    <text evidence="2">The sequence shown here is derived from an EMBL/GenBank/DDBJ whole genome shotgun (WGS) entry which is preliminary data.</text>
</comment>
<dbReference type="GO" id="GO:0003678">
    <property type="term" value="F:DNA helicase activity"/>
    <property type="evidence" value="ECO:0007669"/>
    <property type="project" value="UniProtKB-EC"/>
</dbReference>
<dbReference type="SUPFAM" id="SSF52980">
    <property type="entry name" value="Restriction endonuclease-like"/>
    <property type="match status" value="1"/>
</dbReference>
<keyword evidence="2" id="KW-0547">Nucleotide-binding</keyword>
<dbReference type="InterPro" id="IPR011335">
    <property type="entry name" value="Restrct_endonuc-II-like"/>
</dbReference>
<keyword evidence="2" id="KW-0378">Hydrolase</keyword>
<dbReference type="Pfam" id="PF12705">
    <property type="entry name" value="PDDEXK_1"/>
    <property type="match status" value="1"/>
</dbReference>
<accession>A0A5C5X3U2</accession>
<proteinExistence type="predicted"/>
<sequence>MNAEKKVRRAVLDWSRPALHSAAREVIDRFAAGPDRDLSGVMCVFPGKQAGRRFQEILAEITEGRFIPPEILTVGQLPERLYTPKKPFATLLTQQAAWAQALKSLNPSDLRKVIPSPPDEDDVDGWLRLGDLLRRQHRELTADRLNFEDVAKLGESLEGFDETRRWEVLAQVQDLYLGILDELNLWDQQSARIFAIDNQEFATDDEIVLVGMVDLNQTQRGMLAAVADRLTVMVHASPEWAEERFDEFGCVKPGVWKSVSIPIDDSQVQIVDGMKEQSDAVAWSLSELSSDFAMNEITLGIPDDRIVAHLRRTLAAVDVPVHWGIERTLPDSAPYQLLEAIADYLQGESVDDFSRLIRHPDIAHWLSQHDLPFDWLTRWDIYVSQHLQRTTRILPGGKRAVDFASKLVRYVSDLIKPLNRAPRPLTDWIEPIGELFEAVYAEREIHIDDSEDQLLRQAIETIFNAWTEHEKLPESLVPVLSAADAIRLTLTQVQQEFLASSSDEPSIQLFGWLDLALDDAPAMIITSVNEGYIPSSVNHDLFLPNRLRVHLGLEDNDRRYARDAHSLSSILASRAQVKLISCKHDIRQEPLAPSRLLFATDPHEIARRVVRYFDEDHQALNRAPIGLTTDRNESDFHIPRPAENAPEKTSFSVTEFRHYLASPYRYYLNQILRLDEVTDDPVELDPAGFGSLIHAVLEDFGRSDAARQTDPARISEFLNDRLDQKVKAEYGSDPLFPIAVQVEQIRHRLDGFARWQADWFRMGWRIRHTEYGNRKHVQFPLDDGREISLRGRIDRIDLNEKTGEWAILDYKTGDSGLAPEKTHRWKDEWVDLQLPLYRHLAKPLGVEGTVKLGYVTLPKTETLIGAQFAEWTEEELSEADRVTRETAAKILAGEFWVELEKTPDWYEQFSAICQDYIFERGAIV</sequence>
<dbReference type="Gene3D" id="3.90.320.10">
    <property type="match status" value="1"/>
</dbReference>
<protein>
    <submittedName>
        <fullName evidence="2">ATP-dependent helicase/deoxyribonuclease subunit B</fullName>
        <ecNumber evidence="2">3.6.4.12</ecNumber>
    </submittedName>
</protein>
<dbReference type="EC" id="3.6.4.12" evidence="2"/>
<keyword evidence="2" id="KW-0067">ATP-binding</keyword>
<evidence type="ECO:0000313" key="3">
    <source>
        <dbReference type="Proteomes" id="UP000317243"/>
    </source>
</evidence>
<evidence type="ECO:0000313" key="2">
    <source>
        <dbReference type="EMBL" id="TWT56802.1"/>
    </source>
</evidence>
<dbReference type="InterPro" id="IPR038726">
    <property type="entry name" value="PDDEXK_AddAB-type"/>
</dbReference>
<keyword evidence="2" id="KW-0347">Helicase</keyword>
<evidence type="ECO:0000259" key="1">
    <source>
        <dbReference type="Pfam" id="PF12705"/>
    </source>
</evidence>
<dbReference type="EMBL" id="SIHI01000001">
    <property type="protein sequence ID" value="TWT56802.1"/>
    <property type="molecule type" value="Genomic_DNA"/>
</dbReference>
<dbReference type="OrthoDB" id="5487982at2"/>
<organism evidence="2 3">
    <name type="scientific">Thalassoglobus neptunius</name>
    <dbReference type="NCBI Taxonomy" id="1938619"/>
    <lineage>
        <taxon>Bacteria</taxon>
        <taxon>Pseudomonadati</taxon>
        <taxon>Planctomycetota</taxon>
        <taxon>Planctomycetia</taxon>
        <taxon>Planctomycetales</taxon>
        <taxon>Planctomycetaceae</taxon>
        <taxon>Thalassoglobus</taxon>
    </lineage>
</organism>
<gene>
    <name evidence="2" type="primary">rexB</name>
    <name evidence="2" type="ORF">KOR42_01570</name>
</gene>
<dbReference type="AlphaFoldDB" id="A0A5C5X3U2"/>
<dbReference type="InterPro" id="IPR027417">
    <property type="entry name" value="P-loop_NTPase"/>
</dbReference>
<dbReference type="InterPro" id="IPR011604">
    <property type="entry name" value="PDDEXK-like_dom_sf"/>
</dbReference>
<dbReference type="SUPFAM" id="SSF52540">
    <property type="entry name" value="P-loop containing nucleoside triphosphate hydrolases"/>
    <property type="match status" value="1"/>
</dbReference>
<keyword evidence="3" id="KW-1185">Reference proteome</keyword>
<dbReference type="GO" id="GO:0016787">
    <property type="term" value="F:hydrolase activity"/>
    <property type="evidence" value="ECO:0007669"/>
    <property type="project" value="UniProtKB-KW"/>
</dbReference>
<feature type="domain" description="PD-(D/E)XK endonuclease-like" evidence="1">
    <location>
        <begin position="650"/>
        <end position="896"/>
    </location>
</feature>
<reference evidence="2 3" key="1">
    <citation type="submission" date="2019-02" db="EMBL/GenBank/DDBJ databases">
        <title>Deep-cultivation of Planctomycetes and their phenomic and genomic characterization uncovers novel biology.</title>
        <authorList>
            <person name="Wiegand S."/>
            <person name="Jogler M."/>
            <person name="Boedeker C."/>
            <person name="Pinto D."/>
            <person name="Vollmers J."/>
            <person name="Rivas-Marin E."/>
            <person name="Kohn T."/>
            <person name="Peeters S.H."/>
            <person name="Heuer A."/>
            <person name="Rast P."/>
            <person name="Oberbeckmann S."/>
            <person name="Bunk B."/>
            <person name="Jeske O."/>
            <person name="Meyerdierks A."/>
            <person name="Storesund J.E."/>
            <person name="Kallscheuer N."/>
            <person name="Luecker S."/>
            <person name="Lage O.M."/>
            <person name="Pohl T."/>
            <person name="Merkel B.J."/>
            <person name="Hornburger P."/>
            <person name="Mueller R.-W."/>
            <person name="Bruemmer F."/>
            <person name="Labrenz M."/>
            <person name="Spormann A.M."/>
            <person name="Op Den Camp H."/>
            <person name="Overmann J."/>
            <person name="Amann R."/>
            <person name="Jetten M.S.M."/>
            <person name="Mascher T."/>
            <person name="Medema M.H."/>
            <person name="Devos D.P."/>
            <person name="Kaster A.-K."/>
            <person name="Ovreas L."/>
            <person name="Rohde M."/>
            <person name="Galperin M.Y."/>
            <person name="Jogler C."/>
        </authorList>
    </citation>
    <scope>NUCLEOTIDE SEQUENCE [LARGE SCALE GENOMIC DNA]</scope>
    <source>
        <strain evidence="2 3">KOR42</strain>
    </source>
</reference>